<sequence length="63" mass="7163">METVKLSTLVRFVLPELQELLTVQELEMPVVLKNGIDSISYEDILEIIEATISHMNEKGVLLH</sequence>
<name>A0A4R3KJC7_9BACI</name>
<protein>
    <submittedName>
        <fullName evidence="1">Uncharacterized protein</fullName>
    </submittedName>
</protein>
<proteinExistence type="predicted"/>
<evidence type="ECO:0000313" key="1">
    <source>
        <dbReference type="EMBL" id="TCS83699.1"/>
    </source>
</evidence>
<dbReference type="AlphaFoldDB" id="A0A4R3KJC7"/>
<evidence type="ECO:0000313" key="2">
    <source>
        <dbReference type="Proteomes" id="UP000295788"/>
    </source>
</evidence>
<keyword evidence="2" id="KW-1185">Reference proteome</keyword>
<dbReference type="OrthoDB" id="2887093at2"/>
<dbReference type="RefSeq" id="WP_132767105.1">
    <property type="nucleotide sequence ID" value="NZ_SMAB01000003.1"/>
</dbReference>
<dbReference type="Proteomes" id="UP000295788">
    <property type="component" value="Unassembled WGS sequence"/>
</dbReference>
<comment type="caution">
    <text evidence="1">The sequence shown here is derived from an EMBL/GenBank/DDBJ whole genome shotgun (WGS) entry which is preliminary data.</text>
</comment>
<accession>A0A4R3KJC7</accession>
<reference evidence="1 2" key="1">
    <citation type="submission" date="2019-03" db="EMBL/GenBank/DDBJ databases">
        <title>Genomic Encyclopedia of Type Strains, Phase IV (KMG-IV): sequencing the most valuable type-strain genomes for metagenomic binning, comparative biology and taxonomic classification.</title>
        <authorList>
            <person name="Goeker M."/>
        </authorList>
    </citation>
    <scope>NUCLEOTIDE SEQUENCE [LARGE SCALE GENOMIC DNA]</scope>
    <source>
        <strain evidence="1 2">DSM 23802</strain>
    </source>
</reference>
<dbReference type="EMBL" id="SMAB01000003">
    <property type="protein sequence ID" value="TCS83699.1"/>
    <property type="molecule type" value="Genomic_DNA"/>
</dbReference>
<gene>
    <name evidence="1" type="ORF">EDD72_10320</name>
</gene>
<organism evidence="1 2">
    <name type="scientific">Tepidibacillus fermentans</name>
    <dbReference type="NCBI Taxonomy" id="1281767"/>
    <lineage>
        <taxon>Bacteria</taxon>
        <taxon>Bacillati</taxon>
        <taxon>Bacillota</taxon>
        <taxon>Bacilli</taxon>
        <taxon>Bacillales</taxon>
        <taxon>Bacillaceae</taxon>
        <taxon>Tepidibacillus</taxon>
    </lineage>
</organism>